<comment type="caution">
    <text evidence="4">The sequence shown here is derived from an EMBL/GenBank/DDBJ whole genome shotgun (WGS) entry which is preliminary data.</text>
</comment>
<dbReference type="InterPro" id="IPR050317">
    <property type="entry name" value="Plant_Fungal_Acyltransferase"/>
</dbReference>
<dbReference type="Gene3D" id="3.30.559.10">
    <property type="entry name" value="Chloramphenicol acetyltransferase-like domain"/>
    <property type="match status" value="1"/>
</dbReference>
<evidence type="ECO:0000313" key="5">
    <source>
        <dbReference type="Proteomes" id="UP000604825"/>
    </source>
</evidence>
<dbReference type="InterPro" id="IPR023213">
    <property type="entry name" value="CAT-like_dom_sf"/>
</dbReference>
<evidence type="ECO:0000256" key="3">
    <source>
        <dbReference type="ARBA" id="ARBA00023315"/>
    </source>
</evidence>
<name>A0A811PEE3_9POAL</name>
<comment type="similarity">
    <text evidence="1">Belongs to the plant acyltransferase family.</text>
</comment>
<dbReference type="Proteomes" id="UP000604825">
    <property type="component" value="Unassembled WGS sequence"/>
</dbReference>
<evidence type="ECO:0000256" key="1">
    <source>
        <dbReference type="ARBA" id="ARBA00009861"/>
    </source>
</evidence>
<keyword evidence="2" id="KW-0808">Transferase</keyword>
<keyword evidence="3" id="KW-0012">Acyltransferase</keyword>
<protein>
    <submittedName>
        <fullName evidence="4">Uncharacterized protein</fullName>
    </submittedName>
</protein>
<dbReference type="PANTHER" id="PTHR31642">
    <property type="entry name" value="TRICHOTHECENE 3-O-ACETYLTRANSFERASE"/>
    <property type="match status" value="1"/>
</dbReference>
<dbReference type="EMBL" id="CAJGYO010000007">
    <property type="protein sequence ID" value="CAD6243177.1"/>
    <property type="molecule type" value="Genomic_DNA"/>
</dbReference>
<organism evidence="4 5">
    <name type="scientific">Miscanthus lutarioriparius</name>
    <dbReference type="NCBI Taxonomy" id="422564"/>
    <lineage>
        <taxon>Eukaryota</taxon>
        <taxon>Viridiplantae</taxon>
        <taxon>Streptophyta</taxon>
        <taxon>Embryophyta</taxon>
        <taxon>Tracheophyta</taxon>
        <taxon>Spermatophyta</taxon>
        <taxon>Magnoliopsida</taxon>
        <taxon>Liliopsida</taxon>
        <taxon>Poales</taxon>
        <taxon>Poaceae</taxon>
        <taxon>PACMAD clade</taxon>
        <taxon>Panicoideae</taxon>
        <taxon>Andropogonodae</taxon>
        <taxon>Andropogoneae</taxon>
        <taxon>Saccharinae</taxon>
        <taxon>Miscanthus</taxon>
    </lineage>
</organism>
<evidence type="ECO:0000313" key="4">
    <source>
        <dbReference type="EMBL" id="CAD6243177.1"/>
    </source>
</evidence>
<proteinExistence type="inferred from homology"/>
<sequence>MASAAPARHVHIEALQTALQTRAVEPGRARPVSVAAAAPLPAAALQRRARVVLYYRAVAAADAPAPWSQEEALLVKESLSEAVADHPEMAGRLRRRRADGSGGSSWEVKLNDTGVRLVLATVEAAVDDFVGAGVSEEDRERREAALSAVDPRGRRRSRYVRPLLRTECTFLGNTRVFSCGDDSRWGLVVLGDRGAGVCGVGAGDHGLVASPVLGHLPLELRHADPHPRLSRATGQSRRVSVPLPTVAASTTGTVASDAARIALMASITLVPPATALTRFQGDGGYAVGVSCGLMLCDPLSLARFLLSWARTHAAMKARNKVAAIPMMQYTGYFQRPNTMTRRIKSVPLDAFAADAGGGTETTLFRASGAPDHRALARACVDEASDRLGAAANKVSRLSLLVVARDGVGDNPRGMSVETCTADSLPVPGGSSGNKPEVAQWQDLGLEEFALRESKPVHVSCSIVTGGDEEGLVVVMPDGKGFLVTVTIPK</sequence>
<accession>A0A811PEE3</accession>
<dbReference type="OrthoDB" id="756073at2759"/>
<gene>
    <name evidence="4" type="ORF">NCGR_LOCUS28427</name>
</gene>
<reference evidence="4" key="1">
    <citation type="submission" date="2020-10" db="EMBL/GenBank/DDBJ databases">
        <authorList>
            <person name="Han B."/>
            <person name="Lu T."/>
            <person name="Zhao Q."/>
            <person name="Huang X."/>
            <person name="Zhao Y."/>
        </authorList>
    </citation>
    <scope>NUCLEOTIDE SEQUENCE</scope>
</reference>
<dbReference type="GO" id="GO:0016747">
    <property type="term" value="F:acyltransferase activity, transferring groups other than amino-acyl groups"/>
    <property type="evidence" value="ECO:0007669"/>
    <property type="project" value="TreeGrafter"/>
</dbReference>
<dbReference type="PANTHER" id="PTHR31642:SF299">
    <property type="entry name" value="OS02G0653400 PROTEIN"/>
    <property type="match status" value="1"/>
</dbReference>
<dbReference type="AlphaFoldDB" id="A0A811PEE3"/>
<keyword evidence="5" id="KW-1185">Reference proteome</keyword>
<evidence type="ECO:0000256" key="2">
    <source>
        <dbReference type="ARBA" id="ARBA00022679"/>
    </source>
</evidence>